<dbReference type="EMBL" id="KN846953">
    <property type="protein sequence ID" value="KIV78534.1"/>
    <property type="molecule type" value="Genomic_DNA"/>
</dbReference>
<sequence length="159" mass="17965">MSRNNKTRNNKTRNNKTRNNKTRNNKSRTNNTDRGIIGDRYKTVYRGEWKHSMSGPKANITRKSFGVAADILARKGVERLNTRPPQIDGGHPKMQYRAAGKESTSTNENFAMAAKVHHICTRTGWQLESVEAVPRSEKSAGIVNSKHRKEDTGPEVKPH</sequence>
<dbReference type="AlphaFoldDB" id="A0A0D1YCJ6"/>
<evidence type="ECO:0000313" key="3">
    <source>
        <dbReference type="Proteomes" id="UP000053599"/>
    </source>
</evidence>
<organism evidence="2 3">
    <name type="scientific">Exophiala sideris</name>
    <dbReference type="NCBI Taxonomy" id="1016849"/>
    <lineage>
        <taxon>Eukaryota</taxon>
        <taxon>Fungi</taxon>
        <taxon>Dikarya</taxon>
        <taxon>Ascomycota</taxon>
        <taxon>Pezizomycotina</taxon>
        <taxon>Eurotiomycetes</taxon>
        <taxon>Chaetothyriomycetidae</taxon>
        <taxon>Chaetothyriales</taxon>
        <taxon>Herpotrichiellaceae</taxon>
        <taxon>Exophiala</taxon>
    </lineage>
</organism>
<dbReference type="HOGENOM" id="CLU_1660779_0_0_1"/>
<feature type="compositionally biased region" description="Basic and acidic residues" evidence="1">
    <location>
        <begin position="148"/>
        <end position="159"/>
    </location>
</feature>
<protein>
    <submittedName>
        <fullName evidence="2">Uncharacterized protein</fullName>
    </submittedName>
</protein>
<evidence type="ECO:0000256" key="1">
    <source>
        <dbReference type="SAM" id="MobiDB-lite"/>
    </source>
</evidence>
<reference evidence="2 3" key="1">
    <citation type="submission" date="2015-01" db="EMBL/GenBank/DDBJ databases">
        <title>The Genome Sequence of Exophiala sideris CBS121828.</title>
        <authorList>
            <consortium name="The Broad Institute Genomics Platform"/>
            <person name="Cuomo C."/>
            <person name="de Hoog S."/>
            <person name="Gorbushina A."/>
            <person name="Stielow B."/>
            <person name="Teixiera M."/>
            <person name="Abouelleil A."/>
            <person name="Chapman S.B."/>
            <person name="Priest M."/>
            <person name="Young S.K."/>
            <person name="Wortman J."/>
            <person name="Nusbaum C."/>
            <person name="Birren B."/>
        </authorList>
    </citation>
    <scope>NUCLEOTIDE SEQUENCE [LARGE SCALE GENOMIC DNA]</scope>
    <source>
        <strain evidence="2 3">CBS 121828</strain>
    </source>
</reference>
<dbReference type="Proteomes" id="UP000053599">
    <property type="component" value="Unassembled WGS sequence"/>
</dbReference>
<evidence type="ECO:0000313" key="2">
    <source>
        <dbReference type="EMBL" id="KIV78534.1"/>
    </source>
</evidence>
<gene>
    <name evidence="2" type="ORF">PV11_06179</name>
</gene>
<feature type="region of interest" description="Disordered" evidence="1">
    <location>
        <begin position="76"/>
        <end position="102"/>
    </location>
</feature>
<name>A0A0D1YCJ6_9EURO</name>
<accession>A0A0D1YCJ6</accession>
<proteinExistence type="predicted"/>
<feature type="region of interest" description="Disordered" evidence="1">
    <location>
        <begin position="1"/>
        <end position="37"/>
    </location>
</feature>
<feature type="region of interest" description="Disordered" evidence="1">
    <location>
        <begin position="130"/>
        <end position="159"/>
    </location>
</feature>
<feature type="compositionally biased region" description="Basic residues" evidence="1">
    <location>
        <begin position="1"/>
        <end position="26"/>
    </location>
</feature>